<dbReference type="InterPro" id="IPR011762">
    <property type="entry name" value="COA_CT_N"/>
</dbReference>
<reference evidence="3 4" key="1">
    <citation type="submission" date="2020-03" db="EMBL/GenBank/DDBJ databases">
        <title>Genomic Encyclopedia of Type Strains, Phase IV (KMG-IV): sequencing the most valuable type-strain genomes for metagenomic binning, comparative biology and taxonomic classification.</title>
        <authorList>
            <person name="Goeker M."/>
        </authorList>
    </citation>
    <scope>NUCLEOTIDE SEQUENCE [LARGE SCALE GENOMIC DNA]</scope>
    <source>
        <strain evidence="3 4">DSM 5718</strain>
    </source>
</reference>
<dbReference type="GO" id="GO:0016740">
    <property type="term" value="F:transferase activity"/>
    <property type="evidence" value="ECO:0007669"/>
    <property type="project" value="UniProtKB-KW"/>
</dbReference>
<dbReference type="Proteomes" id="UP000537126">
    <property type="component" value="Unassembled WGS sequence"/>
</dbReference>
<evidence type="ECO:0000259" key="1">
    <source>
        <dbReference type="PROSITE" id="PS50980"/>
    </source>
</evidence>
<comment type="caution">
    <text evidence="3">The sequence shown here is derived from an EMBL/GenBank/DDBJ whole genome shotgun (WGS) entry which is preliminary data.</text>
</comment>
<dbReference type="FunFam" id="3.90.226.10:FF:000021">
    <property type="entry name" value="Acetyl-CoA carboxylase carboxyltransferase subunit"/>
    <property type="match status" value="1"/>
</dbReference>
<dbReference type="AlphaFoldDB" id="A0A846MTL6"/>
<dbReference type="PROSITE" id="PS50980">
    <property type="entry name" value="COA_CT_NTER"/>
    <property type="match status" value="1"/>
</dbReference>
<dbReference type="PANTHER" id="PTHR22855:SF46">
    <property type="entry name" value="METHYLCROTONOYL-COA CARBOXYLASE"/>
    <property type="match status" value="1"/>
</dbReference>
<feature type="domain" description="CoA carboxyltransferase C-terminal" evidence="2">
    <location>
        <begin position="282"/>
        <end position="524"/>
    </location>
</feature>
<dbReference type="InterPro" id="IPR045190">
    <property type="entry name" value="MCCB/AccD1-like"/>
</dbReference>
<organism evidence="3 4">
    <name type="scientific">Thermonema lapsum</name>
    <dbReference type="NCBI Taxonomy" id="28195"/>
    <lineage>
        <taxon>Bacteria</taxon>
        <taxon>Pseudomonadati</taxon>
        <taxon>Bacteroidota</taxon>
        <taxon>Cytophagia</taxon>
        <taxon>Cytophagales</taxon>
        <taxon>Thermonemataceae</taxon>
        <taxon>Thermonema</taxon>
    </lineage>
</organism>
<dbReference type="PROSITE" id="PS50989">
    <property type="entry name" value="COA_CT_CTER"/>
    <property type="match status" value="1"/>
</dbReference>
<dbReference type="EMBL" id="JAASRN010000006">
    <property type="protein sequence ID" value="NIK74771.1"/>
    <property type="molecule type" value="Genomic_DNA"/>
</dbReference>
<name>A0A846MTL6_9BACT</name>
<sequence>MRMPVFKSRWQPNESSRQQAAQMQQLLDELQKHYNSCLFQGEEKHIQKARKQGKLLARERIEYVLDEGSPFLELLPLAGLGGKSSSPGGTTVGGIGCVCGRWVMVISNVGTEKGGAIDLPTLQKSLRLNEIARENELPVINFVESGGANLPEQAKIFNYGGAIFREITQRSKMGIPTISVVMGNATAGGAYVPGMSDYTIFVRERAKVFLAGPPLVKMATGEVVDEESLGGAEMHATQSGVADFLADNELDAIRLAREIVGQLRPPRTHFTPKHTPLPPRYAADEIVQIVPPDPKHPFDIRELIARIVDDSRFLEFKPLWGRTLVTAWAEIHGYPVGIIANNGVLFSDSANKGAHFIELCNRQEKPILFLQNITGFMVGKQYEQEGIIKHGAKLINAVSNSEVPHITLMVGASYGAGNYAMAGRAYRPRFLFSYPNSRIAVMGPDQLAGVMEIVQRQSAAKAGIPFDEQQAAMLRQHLMQEIEKTSNAWYSTAQVWDDGVIDPRLTRDYLGICLSVVNNAPIRPSNTYGVFRM</sequence>
<dbReference type="Gene3D" id="3.90.226.10">
    <property type="entry name" value="2-enoyl-CoA Hydratase, Chain A, domain 1"/>
    <property type="match status" value="2"/>
</dbReference>
<gene>
    <name evidence="3" type="ORF">FHS56_002304</name>
</gene>
<dbReference type="PANTHER" id="PTHR22855">
    <property type="entry name" value="ACETYL, PROPIONYL, PYRUVATE, AND GLUTACONYL CARBOXYLASE-RELATED"/>
    <property type="match status" value="1"/>
</dbReference>
<keyword evidence="3" id="KW-0808">Transferase</keyword>
<evidence type="ECO:0000313" key="3">
    <source>
        <dbReference type="EMBL" id="NIK74771.1"/>
    </source>
</evidence>
<dbReference type="InterPro" id="IPR034733">
    <property type="entry name" value="AcCoA_carboxyl_beta"/>
</dbReference>
<protein>
    <submittedName>
        <fullName evidence="3">Acetyl-CoA carboxylase carboxyltransferase component</fullName>
    </submittedName>
</protein>
<dbReference type="FunFam" id="3.90.226.10:FF:000030">
    <property type="entry name" value="Acetyl-CoA carboxylase carboxyltransferase subunit"/>
    <property type="match status" value="1"/>
</dbReference>
<dbReference type="Pfam" id="PF01039">
    <property type="entry name" value="Carboxyl_trans"/>
    <property type="match status" value="1"/>
</dbReference>
<dbReference type="InterPro" id="IPR011763">
    <property type="entry name" value="COA_CT_C"/>
</dbReference>
<evidence type="ECO:0000259" key="2">
    <source>
        <dbReference type="PROSITE" id="PS50989"/>
    </source>
</evidence>
<dbReference type="SUPFAM" id="SSF52096">
    <property type="entry name" value="ClpP/crotonase"/>
    <property type="match status" value="2"/>
</dbReference>
<dbReference type="InterPro" id="IPR029045">
    <property type="entry name" value="ClpP/crotonase-like_dom_sf"/>
</dbReference>
<keyword evidence="4" id="KW-1185">Reference proteome</keyword>
<evidence type="ECO:0000313" key="4">
    <source>
        <dbReference type="Proteomes" id="UP000537126"/>
    </source>
</evidence>
<feature type="domain" description="CoA carboxyltransferase N-terminal" evidence="1">
    <location>
        <begin position="23"/>
        <end position="275"/>
    </location>
</feature>
<proteinExistence type="predicted"/>
<dbReference type="GO" id="GO:0016874">
    <property type="term" value="F:ligase activity"/>
    <property type="evidence" value="ECO:0007669"/>
    <property type="project" value="InterPro"/>
</dbReference>
<dbReference type="RefSeq" id="WP_243844217.1">
    <property type="nucleotide sequence ID" value="NZ_JAASRN010000006.1"/>
</dbReference>
<accession>A0A846MTL6</accession>